<keyword evidence="10" id="KW-0626">Porin</keyword>
<dbReference type="Pfam" id="PF02563">
    <property type="entry name" value="Poly_export"/>
    <property type="match status" value="1"/>
</dbReference>
<evidence type="ECO:0000256" key="7">
    <source>
        <dbReference type="ARBA" id="ARBA00022729"/>
    </source>
</evidence>
<evidence type="ECO:0000313" key="19">
    <source>
        <dbReference type="Proteomes" id="UP000298133"/>
    </source>
</evidence>
<keyword evidence="9" id="KW-0406">Ion transport</keyword>
<evidence type="ECO:0000256" key="10">
    <source>
        <dbReference type="ARBA" id="ARBA00023114"/>
    </source>
</evidence>
<dbReference type="InterPro" id="IPR019554">
    <property type="entry name" value="Soluble_ligand-bd"/>
</dbReference>
<evidence type="ECO:0000256" key="9">
    <source>
        <dbReference type="ARBA" id="ARBA00023065"/>
    </source>
</evidence>
<dbReference type="GO" id="GO:0046930">
    <property type="term" value="C:pore complex"/>
    <property type="evidence" value="ECO:0007669"/>
    <property type="project" value="UniProtKB-KW"/>
</dbReference>
<feature type="domain" description="Soluble ligand binding" evidence="16">
    <location>
        <begin position="500"/>
        <end position="552"/>
    </location>
</feature>
<name>A0A4Y8UGU6_9GAMM</name>
<evidence type="ECO:0000256" key="4">
    <source>
        <dbReference type="ARBA" id="ARBA00022452"/>
    </source>
</evidence>
<evidence type="ECO:0000256" key="1">
    <source>
        <dbReference type="ARBA" id="ARBA00004571"/>
    </source>
</evidence>
<dbReference type="Gene3D" id="3.10.560.10">
    <property type="entry name" value="Outer membrane lipoprotein wza domain like"/>
    <property type="match status" value="6"/>
</dbReference>
<evidence type="ECO:0000256" key="11">
    <source>
        <dbReference type="ARBA" id="ARBA00023136"/>
    </source>
</evidence>
<dbReference type="Pfam" id="PF22461">
    <property type="entry name" value="SLBB_2"/>
    <property type="match status" value="1"/>
</dbReference>
<dbReference type="EMBL" id="SPIA01000003">
    <property type="protein sequence ID" value="TFH67602.1"/>
    <property type="molecule type" value="Genomic_DNA"/>
</dbReference>
<keyword evidence="3" id="KW-0813">Transport</keyword>
<dbReference type="Pfam" id="PF10531">
    <property type="entry name" value="SLBB"/>
    <property type="match status" value="4"/>
</dbReference>
<comment type="subcellular location">
    <subcellularLocation>
        <location evidence="1">Cell outer membrane</location>
        <topology evidence="1">Multi-pass membrane protein</topology>
    </subcellularLocation>
</comment>
<evidence type="ECO:0000256" key="6">
    <source>
        <dbReference type="ARBA" id="ARBA00022692"/>
    </source>
</evidence>
<feature type="domain" description="SLBB" evidence="17">
    <location>
        <begin position="194"/>
        <end position="270"/>
    </location>
</feature>
<dbReference type="GO" id="GO:0015288">
    <property type="term" value="F:porin activity"/>
    <property type="evidence" value="ECO:0007669"/>
    <property type="project" value="UniProtKB-KW"/>
</dbReference>
<evidence type="ECO:0000259" key="17">
    <source>
        <dbReference type="Pfam" id="PF22461"/>
    </source>
</evidence>
<keyword evidence="11" id="KW-0472">Membrane</keyword>
<dbReference type="AlphaFoldDB" id="A0A4Y8UGU6"/>
<dbReference type="GO" id="GO:0015159">
    <property type="term" value="F:polysaccharide transmembrane transporter activity"/>
    <property type="evidence" value="ECO:0007669"/>
    <property type="project" value="InterPro"/>
</dbReference>
<evidence type="ECO:0000259" key="15">
    <source>
        <dbReference type="Pfam" id="PF02563"/>
    </source>
</evidence>
<evidence type="ECO:0000256" key="2">
    <source>
        <dbReference type="ARBA" id="ARBA00009450"/>
    </source>
</evidence>
<keyword evidence="19" id="KW-1185">Reference proteome</keyword>
<keyword evidence="7" id="KW-0732">Signal</keyword>
<evidence type="ECO:0000313" key="18">
    <source>
        <dbReference type="EMBL" id="TFH67602.1"/>
    </source>
</evidence>
<feature type="domain" description="Soluble ligand binding" evidence="16">
    <location>
        <begin position="723"/>
        <end position="772"/>
    </location>
</feature>
<evidence type="ECO:0000259" key="16">
    <source>
        <dbReference type="Pfam" id="PF10531"/>
    </source>
</evidence>
<evidence type="ECO:0000256" key="12">
    <source>
        <dbReference type="ARBA" id="ARBA00023139"/>
    </source>
</evidence>
<dbReference type="PANTHER" id="PTHR33619:SF3">
    <property type="entry name" value="POLYSACCHARIDE EXPORT PROTEIN GFCE-RELATED"/>
    <property type="match status" value="1"/>
</dbReference>
<protein>
    <submittedName>
        <fullName evidence="18">Sugar transporter</fullName>
    </submittedName>
</protein>
<keyword evidence="8" id="KW-0625">Polysaccharide transport</keyword>
<keyword evidence="6" id="KW-0812">Transmembrane</keyword>
<feature type="domain" description="Polysaccharide export protein N-terminal" evidence="15">
    <location>
        <begin position="113"/>
        <end position="185"/>
    </location>
</feature>
<dbReference type="InterPro" id="IPR054765">
    <property type="entry name" value="SLBB_dom"/>
</dbReference>
<proteinExistence type="inferred from homology"/>
<dbReference type="InterPro" id="IPR003715">
    <property type="entry name" value="Poly_export_N"/>
</dbReference>
<organism evidence="18 19">
    <name type="scientific">Gammaproteobacteria bacterium LSUCC0057</name>
    <dbReference type="NCBI Taxonomy" id="2559237"/>
    <lineage>
        <taxon>Bacteria</taxon>
        <taxon>Pseudomonadati</taxon>
        <taxon>Pseudomonadota</taxon>
        <taxon>Gammaproteobacteria</taxon>
        <taxon>Cellvibrionales</taxon>
        <taxon>Porticoccaceae</taxon>
        <taxon>SAR92 clade</taxon>
    </lineage>
</organism>
<gene>
    <name evidence="18" type="ORF">E3W66_08395</name>
</gene>
<sequence>MLSLILSLPSAQAQLPSAQTLQQLQQLPAAEQQRLARQLGIELPALAGNSPAPLAQPVVGSSELPQRTDGAPAVTGLAQESSAPAVAVQPARFGRALFDRTVSTFAATDNNSVPDSYRLGVGDELVVQLYGKESDTLNLQIGRNGQVVAPKLGPLALAGLTFEAARALLLQRVSEQLIGVEAVVSMGRLRAINIFMAGEVAVPGAFAVSALTTVTQALFQAGGVSDIGSLRHIQIKRDGETVGSFDAYDLLLRGDASGDLRLRSGDVVFVPPYEALAQVSGAVKRPMLYELKGYETVDDLVAMAGGLTREAFTGMATLSRIDVASGLPTIETVAIGQRQIGSGAVRNGDHLRVLESGGDLSNVVTVVGAAYRTGEFGWRPGLRVSDLIGDAHRDLLPIADLDYALISSVANLQMDIELTQLSLAQALAAPGSEHDPVLRPRDVLYVFALPGLKEQDAQAGQQRAEQPVESQQQFSRQTLLKPILEKLNRQARLGEPVATVSISGAVRAPGTYPYFAEATLADLVFAGGGLTQSAYVQVAELRRLEVSADGSVEADYRQINLAQELAAQTLTLRSRDHLAVRDIPHWNPVDAVQVEGEVRFPGTYLIEKGETLADLIGRAGGPTAEAFLPGAALTRETIAAKEREQARNFARVIEKTYAASLLTEESRDQSLAEIQAMAEQLQRFEGEGRLLIDLEAILAGNSASDVELLDGDRLVIPKALTTVTVVGEVQQPGSYRHDGNARLDDYLALSAGITKRADAKAIYIVKANGAVRPLRSGLFKARRAKLEAGDTIVVPVDSAYKESLTAWREITQIFYQSAVSLAAVLAL</sequence>
<accession>A0A4Y8UGU6</accession>
<dbReference type="GO" id="GO:0009279">
    <property type="term" value="C:cell outer membrane"/>
    <property type="evidence" value="ECO:0007669"/>
    <property type="project" value="UniProtKB-SubCell"/>
</dbReference>
<feature type="domain" description="Soluble ligand binding" evidence="16">
    <location>
        <begin position="277"/>
        <end position="321"/>
    </location>
</feature>
<keyword evidence="14" id="KW-0449">Lipoprotein</keyword>
<keyword evidence="5 18" id="KW-0762">Sugar transport</keyword>
<keyword evidence="12" id="KW-0564">Palmitate</keyword>
<dbReference type="Proteomes" id="UP000298133">
    <property type="component" value="Unassembled WGS sequence"/>
</dbReference>
<dbReference type="OrthoDB" id="9808948at2"/>
<comment type="caution">
    <text evidence="18">The sequence shown here is derived from an EMBL/GenBank/DDBJ whole genome shotgun (WGS) entry which is preliminary data.</text>
</comment>
<feature type="domain" description="Soluble ligand binding" evidence="16">
    <location>
        <begin position="592"/>
        <end position="626"/>
    </location>
</feature>
<dbReference type="InterPro" id="IPR049712">
    <property type="entry name" value="Poly_export"/>
</dbReference>
<dbReference type="PANTHER" id="PTHR33619">
    <property type="entry name" value="POLYSACCHARIDE EXPORT PROTEIN GFCE-RELATED"/>
    <property type="match status" value="1"/>
</dbReference>
<evidence type="ECO:0000256" key="3">
    <source>
        <dbReference type="ARBA" id="ARBA00022448"/>
    </source>
</evidence>
<comment type="similarity">
    <text evidence="2">Belongs to the BexD/CtrA/VexA family.</text>
</comment>
<reference evidence="18 19" key="1">
    <citation type="submission" date="2019-03" db="EMBL/GenBank/DDBJ databases">
        <title>Draft genome of Gammaproteobacteria bacterium LSUCC0057, a member of the SAR92 clade.</title>
        <authorList>
            <person name="Lanclos V.C."/>
            <person name="Doiron C."/>
            <person name="Henson M.W."/>
            <person name="Thrash J.C."/>
        </authorList>
    </citation>
    <scope>NUCLEOTIDE SEQUENCE [LARGE SCALE GENOMIC DNA]</scope>
    <source>
        <strain evidence="18 19">LSUCC0057</strain>
    </source>
</reference>
<evidence type="ECO:0000256" key="5">
    <source>
        <dbReference type="ARBA" id="ARBA00022597"/>
    </source>
</evidence>
<evidence type="ECO:0000256" key="13">
    <source>
        <dbReference type="ARBA" id="ARBA00023237"/>
    </source>
</evidence>
<keyword evidence="4" id="KW-1134">Transmembrane beta strand</keyword>
<dbReference type="GO" id="GO:0006811">
    <property type="term" value="P:monoatomic ion transport"/>
    <property type="evidence" value="ECO:0007669"/>
    <property type="project" value="UniProtKB-KW"/>
</dbReference>
<evidence type="ECO:0000256" key="14">
    <source>
        <dbReference type="ARBA" id="ARBA00023288"/>
    </source>
</evidence>
<evidence type="ECO:0000256" key="8">
    <source>
        <dbReference type="ARBA" id="ARBA00023047"/>
    </source>
</evidence>
<keyword evidence="13" id="KW-0998">Cell outer membrane</keyword>